<accession>A0AA49BNM0</accession>
<organism evidence="1 2">
    <name type="scientific">Gordonia phage Wojtek</name>
    <dbReference type="NCBI Taxonomy" id="2910758"/>
    <lineage>
        <taxon>Viruses</taxon>
        <taxon>Duplodnaviria</taxon>
        <taxon>Heunggongvirae</taxon>
        <taxon>Uroviricota</taxon>
        <taxon>Caudoviricetes</taxon>
        <taxon>Dovevirinae</taxon>
        <taxon>Lambovirus</taxon>
        <taxon>Lambovirus wojtek</taxon>
    </lineage>
</organism>
<dbReference type="EMBL" id="OL455890">
    <property type="protein sequence ID" value="UJQ86418.1"/>
    <property type="molecule type" value="Genomic_DNA"/>
</dbReference>
<keyword evidence="2" id="KW-1185">Reference proteome</keyword>
<evidence type="ECO:0000313" key="1">
    <source>
        <dbReference type="EMBL" id="UJQ86418.1"/>
    </source>
</evidence>
<sequence length="82" mass="8880">MGMTRLRNILTGSHKFTPIKREIGFAERLGAFQVAERAAMQSRRMPTLPPTPRVNVPEVSGVRAKGALGGGSGYPMSNNKAR</sequence>
<reference evidence="1 2" key="1">
    <citation type="submission" date="2021-11" db="EMBL/GenBank/DDBJ databases">
        <authorList>
            <person name="Puthoff D.P."/>
            <person name="Dawson N.J."/>
            <person name="McNemar A."/>
            <person name="Wilson J.R."/>
            <person name="Ball S.L."/>
            <person name="Garlena R.A."/>
            <person name="Russell D.A."/>
            <person name="Jacobs-Sera D."/>
            <person name="Hatfull G.F."/>
        </authorList>
    </citation>
    <scope>NUCLEOTIDE SEQUENCE [LARGE SCALE GENOMIC DNA]</scope>
</reference>
<dbReference type="Proteomes" id="UP001201386">
    <property type="component" value="Segment"/>
</dbReference>
<evidence type="ECO:0000313" key="2">
    <source>
        <dbReference type="Proteomes" id="UP001201386"/>
    </source>
</evidence>
<gene>
    <name evidence="1" type="primary">89</name>
    <name evidence="1" type="ORF">WOJTEK_89</name>
</gene>
<proteinExistence type="predicted"/>
<name>A0AA49BNM0_9CAUD</name>
<protein>
    <submittedName>
        <fullName evidence="1">Uncharacterized protein</fullName>
    </submittedName>
</protein>